<dbReference type="InterPro" id="IPR036736">
    <property type="entry name" value="ACP-like_sf"/>
</dbReference>
<keyword evidence="3" id="KW-0963">Cytoplasm</keyword>
<dbReference type="Gene3D" id="1.10.1200.10">
    <property type="entry name" value="ACP-like"/>
    <property type="match status" value="1"/>
</dbReference>
<dbReference type="HAMAP" id="MF_01217">
    <property type="entry name" value="Acyl_carrier"/>
    <property type="match status" value="1"/>
</dbReference>
<dbReference type="GO" id="GO:0000035">
    <property type="term" value="F:acyl binding"/>
    <property type="evidence" value="ECO:0007669"/>
    <property type="project" value="TreeGrafter"/>
</dbReference>
<gene>
    <name evidence="3 7" type="primary">acpP</name>
    <name evidence="7" type="ORF">H7849_20475</name>
</gene>
<evidence type="ECO:0000313" key="8">
    <source>
        <dbReference type="Proteomes" id="UP000515312"/>
    </source>
</evidence>
<dbReference type="PANTHER" id="PTHR20863">
    <property type="entry name" value="ACYL CARRIER PROTEIN"/>
    <property type="match status" value="1"/>
</dbReference>
<dbReference type="NCBIfam" id="NF002148">
    <property type="entry name" value="PRK00982.1-2"/>
    <property type="match status" value="1"/>
</dbReference>
<comment type="pathway">
    <text evidence="3 5">Lipid metabolism; fatty acid biosynthesis.</text>
</comment>
<evidence type="ECO:0000256" key="5">
    <source>
        <dbReference type="RuleBase" id="RU003545"/>
    </source>
</evidence>
<dbReference type="NCBIfam" id="TIGR00517">
    <property type="entry name" value="acyl_carrier"/>
    <property type="match status" value="1"/>
</dbReference>
<comment type="PTM">
    <text evidence="3">4'-phosphopantetheine is transferred from CoA to a specific serine of apo-ACP by AcpS. This modification is essential for activity because fatty acids are bound in thioester linkage to the sulfhydryl of the prosthetic group.</text>
</comment>
<evidence type="ECO:0000256" key="2">
    <source>
        <dbReference type="ARBA" id="ARBA00022553"/>
    </source>
</evidence>
<dbReference type="KEGG" id="adin:H7849_20475"/>
<dbReference type="PANTHER" id="PTHR20863:SF76">
    <property type="entry name" value="CARRIER DOMAIN-CONTAINING PROTEIN"/>
    <property type="match status" value="1"/>
</dbReference>
<evidence type="ECO:0000313" key="7">
    <source>
        <dbReference type="EMBL" id="QNI31428.1"/>
    </source>
</evidence>
<evidence type="ECO:0000256" key="1">
    <source>
        <dbReference type="ARBA" id="ARBA00022450"/>
    </source>
</evidence>
<keyword evidence="3" id="KW-0443">Lipid metabolism</keyword>
<dbReference type="UniPathway" id="UPA00094"/>
<name>A0A7G8BFV8_9BACT</name>
<keyword evidence="3" id="KW-0444">Lipid biosynthesis</keyword>
<accession>A0A7G8BFV8</accession>
<keyword evidence="3" id="KW-0276">Fatty acid metabolism</keyword>
<comment type="caution">
    <text evidence="3">Lacks conserved residue(s) required for the propagation of feature annotation.</text>
</comment>
<dbReference type="Proteomes" id="UP000515312">
    <property type="component" value="Chromosome"/>
</dbReference>
<comment type="PTM">
    <text evidence="5">4'-phosphopantetheine is transferred from CoA to a specific serine of apo-ACP by acpS.</text>
</comment>
<organism evidence="7 8">
    <name type="scientific">Alloacidobacterium dinghuense</name>
    <dbReference type="NCBI Taxonomy" id="2763107"/>
    <lineage>
        <taxon>Bacteria</taxon>
        <taxon>Pseudomonadati</taxon>
        <taxon>Acidobacteriota</taxon>
        <taxon>Terriglobia</taxon>
        <taxon>Terriglobales</taxon>
        <taxon>Acidobacteriaceae</taxon>
        <taxon>Alloacidobacterium</taxon>
    </lineage>
</organism>
<comment type="function">
    <text evidence="3 5">Carrier of the growing fatty acid chain in fatty acid biosynthesis.</text>
</comment>
<keyword evidence="3" id="KW-0275">Fatty acid biosynthesis</keyword>
<keyword evidence="2 3" id="KW-0597">Phosphoprotein</keyword>
<protein>
    <recommendedName>
        <fullName evidence="3 4">Acyl carrier protein</fullName>
        <shortName evidence="3">ACP</shortName>
    </recommendedName>
</protein>
<evidence type="ECO:0000256" key="4">
    <source>
        <dbReference type="NCBIfam" id="TIGR00517"/>
    </source>
</evidence>
<sequence length="73" mass="8253">MVRLIVGRHLEVPTLSILPQSRFFKDLGADDLDSVELVMVAEEAFDIEITDEEAEKIETVQDMVHVVEVKICP</sequence>
<dbReference type="PROSITE" id="PS50075">
    <property type="entry name" value="CARRIER"/>
    <property type="match status" value="1"/>
</dbReference>
<comment type="subcellular location">
    <subcellularLocation>
        <location evidence="3">Cytoplasm</location>
    </subcellularLocation>
</comment>
<dbReference type="GO" id="GO:0000036">
    <property type="term" value="F:acyl carrier activity"/>
    <property type="evidence" value="ECO:0007669"/>
    <property type="project" value="UniProtKB-UniRule"/>
</dbReference>
<dbReference type="SUPFAM" id="SSF47336">
    <property type="entry name" value="ACP-like"/>
    <property type="match status" value="1"/>
</dbReference>
<evidence type="ECO:0000259" key="6">
    <source>
        <dbReference type="PROSITE" id="PS50075"/>
    </source>
</evidence>
<proteinExistence type="inferred from homology"/>
<feature type="domain" description="Carrier" evidence="6">
    <location>
        <begin position="1"/>
        <end position="71"/>
    </location>
</feature>
<dbReference type="Pfam" id="PF00550">
    <property type="entry name" value="PP-binding"/>
    <property type="match status" value="1"/>
</dbReference>
<dbReference type="InterPro" id="IPR009081">
    <property type="entry name" value="PP-bd_ACP"/>
</dbReference>
<comment type="similarity">
    <text evidence="3">Belongs to the acyl carrier protein (ACP) family.</text>
</comment>
<reference evidence="7 8" key="1">
    <citation type="submission" date="2020-08" db="EMBL/GenBank/DDBJ databases">
        <title>Edaphobacter telluris sp. nov. and Acidobacterium dinghuensis sp. nov., two acidobacteria isolated from forest soil.</title>
        <authorList>
            <person name="Fu J."/>
            <person name="Qiu L."/>
        </authorList>
    </citation>
    <scope>NUCLEOTIDE SEQUENCE [LARGE SCALE GENOMIC DNA]</scope>
    <source>
        <strain evidence="7">4Y35</strain>
    </source>
</reference>
<evidence type="ECO:0000256" key="3">
    <source>
        <dbReference type="HAMAP-Rule" id="MF_01217"/>
    </source>
</evidence>
<dbReference type="InterPro" id="IPR003231">
    <property type="entry name" value="ACP"/>
</dbReference>
<dbReference type="GO" id="GO:0005737">
    <property type="term" value="C:cytoplasm"/>
    <property type="evidence" value="ECO:0007669"/>
    <property type="project" value="UniProtKB-SubCell"/>
</dbReference>
<keyword evidence="1 3" id="KW-0596">Phosphopantetheine</keyword>
<dbReference type="AlphaFoldDB" id="A0A7G8BFV8"/>
<keyword evidence="8" id="KW-1185">Reference proteome</keyword>
<dbReference type="EMBL" id="CP060394">
    <property type="protein sequence ID" value="QNI31428.1"/>
    <property type="molecule type" value="Genomic_DNA"/>
</dbReference>